<dbReference type="GO" id="GO:0005524">
    <property type="term" value="F:ATP binding"/>
    <property type="evidence" value="ECO:0007669"/>
    <property type="project" value="InterPro"/>
</dbReference>
<dbReference type="InterPro" id="IPR014811">
    <property type="entry name" value="ArgoL1"/>
</dbReference>
<dbReference type="Pfam" id="PF00069">
    <property type="entry name" value="Pkinase"/>
    <property type="match status" value="1"/>
</dbReference>
<dbReference type="SMART" id="SM00949">
    <property type="entry name" value="PAZ"/>
    <property type="match status" value="1"/>
</dbReference>
<organism evidence="4 5">
    <name type="scientific">Rhizophagus irregularis</name>
    <dbReference type="NCBI Taxonomy" id="588596"/>
    <lineage>
        <taxon>Eukaryota</taxon>
        <taxon>Fungi</taxon>
        <taxon>Fungi incertae sedis</taxon>
        <taxon>Mucoromycota</taxon>
        <taxon>Glomeromycotina</taxon>
        <taxon>Glomeromycetes</taxon>
        <taxon>Glomerales</taxon>
        <taxon>Glomeraceae</taxon>
        <taxon>Rhizophagus</taxon>
    </lineage>
</organism>
<dbReference type="GO" id="GO:0004672">
    <property type="term" value="F:protein kinase activity"/>
    <property type="evidence" value="ECO:0007669"/>
    <property type="project" value="InterPro"/>
</dbReference>
<dbReference type="InterPro" id="IPR032473">
    <property type="entry name" value="Argonaute_Mid_dom"/>
</dbReference>
<dbReference type="PROSITE" id="PS50011">
    <property type="entry name" value="PROTEIN_KINASE_DOM"/>
    <property type="match status" value="1"/>
</dbReference>
<dbReference type="Pfam" id="PF16486">
    <property type="entry name" value="ArgoN"/>
    <property type="match status" value="1"/>
</dbReference>
<dbReference type="Pfam" id="PF08699">
    <property type="entry name" value="ArgoL1"/>
    <property type="match status" value="1"/>
</dbReference>
<dbReference type="Pfam" id="PF16488">
    <property type="entry name" value="ArgoL2"/>
    <property type="match status" value="1"/>
</dbReference>
<dbReference type="CDD" id="cd04657">
    <property type="entry name" value="Piwi_ago-like"/>
    <property type="match status" value="1"/>
</dbReference>
<feature type="domain" description="Protein kinase" evidence="1">
    <location>
        <begin position="35"/>
        <end position="302"/>
    </location>
</feature>
<dbReference type="Pfam" id="PF16487">
    <property type="entry name" value="ArgoMid"/>
    <property type="match status" value="1"/>
</dbReference>
<dbReference type="CDD" id="cd02846">
    <property type="entry name" value="PAZ_argonaute_like"/>
    <property type="match status" value="1"/>
</dbReference>
<evidence type="ECO:0000313" key="4">
    <source>
        <dbReference type="EMBL" id="CAB5388704.1"/>
    </source>
</evidence>
<dbReference type="PROSITE" id="PS50821">
    <property type="entry name" value="PAZ"/>
    <property type="match status" value="1"/>
</dbReference>
<reference evidence="4" key="1">
    <citation type="submission" date="2020-05" db="EMBL/GenBank/DDBJ databases">
        <authorList>
            <person name="Rincon C."/>
            <person name="Sanders R I."/>
            <person name="Robbins C."/>
            <person name="Chaturvedi A."/>
        </authorList>
    </citation>
    <scope>NUCLEOTIDE SEQUENCE</scope>
    <source>
        <strain evidence="4">CHB12</strain>
    </source>
</reference>
<sequence>MASSSNVYTGTDNAFSIEKYTIQNGEYYFSYERFFSDIEEMDCGSVNNKMYKANMYKLYAKTLKSFNSDNVTVTKEIIREIKLHKKVGIQEHILNFSGITESDSNECLLVMSYTEGRTLRNYLNERFSLMGWEIKCRFACEISNAIRSMHNNGVVHEDLNSNNILVHQDSIRISDFGLSRRIKNKNKISYDTLPYDAPEVFNIKVEKWYSSKQIEKLKKCNVYSVGVLLWELYSGKIPFSDREYDANLAKEIAQGLRENIVEGTPEEYSNIYTKSWNGVPDMRPTIHEVVTAILTYTGHQILKDYKLDHGLFIDGYDIKLGKQAAVLVESVELKNAKFHKDIQHSVYTSINDRNFISFNEDLKPSDTCIDLPIIEFTFNVNDVDSLKSFSNNEKGMYDHLVFSKRFIIGQRLYIDNLSSFTSKQIYTFKLFLIWALDSAKSIVKNQFNDFFSLNFFPKIRTFDEKSLNNPEELIEWMNNLYQEKELNEKELDVIFYNDLIPLSELNFDISSFANGKQPGVVNFKKKMSLETWIRNSLHYSLMRWIKEFHLLQGLIFSKNFTSKYSSKIAFNFVNIPDIDIINKTYVEIAIPTTTLEELFISREIFSIKDVESLQFVKGVITPKDVEKLQSLGHLMIKCEQYVISLNSIKPSEEFKQAAEKAIESMTPFTDLQNLFDEYGQFFPTRIVLGKLYRHTLLIAYLAKDSETLVGKKDLGANPLESLKEYLVDFNVTYFLGKGDKCVEVENLSNYLSKYTNDYLEIVELDNIISTHRLLELEQQKKIDYVLNIKDNYKIILTGIDDLKDLVSTDNKIYRKYISTKVHFNFNGNNFVVFGSIISKDNTRMENFFVKFYANCYDAFSIEIIPLSESNINIKECYVSWIIVGIPSNLKVFSPRNRELHVSYIKTQVTVRLGIDNSYYPIKTSHQLAKGDSIFANIYYPFLGHGLKFVNWSKNFIYFQIFRDNNVSMVDNRTVTMDVNICVLHSDYKVLKIDNRSEECCVDLIVGHTLTDENFVREGAQQEYLVNKRPSLGTQGRKIHVYTNFFEITSLPKANIYHYDLTITPDVPFLLTRKVFQIFEDSHSKKLKNTPLVFDGHKNIFSCKPLPLKDSATFDITLPEVDSRSILTKREPRTLKIRLKKIDEINMDEFQRYLVGKAKRTPNVLNAITFVNALIKHQTLVNYVPSGRSFYTRNGRINLTGIAEAWQGYYQSARPTPGKMMINVDLTATAFCESGPLINIVVKLLEKRSTNDLRGGINERERNKLEKELKNYIIRVIHRKTNQFYRILKFTSLSAQQTKFYDADGDIIDVASYFQKSHKCLDYPYLPCVIAGEGIFLPMEVCEVIENQRYFRKLNDRQTAEIIKLTYQSPHSRAAKIMRGVEEIDYASEKMTQFNMIVSNKMATVKARILPTPTINYRYSSIVPEYGVWDLKDKKLATGAILTSWSILVFGTDNEHSVKRFVRELIDACSIAGMNIPNKSPPILHANAQGNVEENLKKAWLRAGHAANSKPQLIICVLPNTSSQLYGTIKYVGDTIVGVVTQCIQSRYLLEASNQYYSNVCLKINAKLGGVNSFLTLRQNPFLNEKASILMGADVTHPGVSDDYYSVAALCASVDSGASRYAASIRMQHMPRIEIISDLTNMVKDALKVFYQTCGRKPERILFYRDGVSEYQFKQVLEEEIRAIKSACHSLEQEYSPTITFVIVQKRHHARFFPIDRIDSDRTGNCLPGTLIETEVVHPVEFDFYLQSQAGLQGTCRPTHYHVLYDENNFTSDSLQTLSYNLCYTYARCTRAVSIVPPVYYAHLACKRGRFHLRDDNFKESSSSSSTGKITLSTVEPKLQNVMYFI</sequence>
<dbReference type="InterPro" id="IPR000719">
    <property type="entry name" value="Prot_kinase_dom"/>
</dbReference>
<dbReference type="InterPro" id="IPR032474">
    <property type="entry name" value="Argonaute_N"/>
</dbReference>
<comment type="caution">
    <text evidence="4">The sequence shown here is derived from an EMBL/GenBank/DDBJ whole genome shotgun (WGS) entry which is preliminary data.</text>
</comment>
<dbReference type="GO" id="GO:0003723">
    <property type="term" value="F:RNA binding"/>
    <property type="evidence" value="ECO:0007669"/>
    <property type="project" value="InterPro"/>
</dbReference>
<dbReference type="PANTHER" id="PTHR22891">
    <property type="entry name" value="EUKARYOTIC TRANSLATION INITIATION FACTOR 2C"/>
    <property type="match status" value="1"/>
</dbReference>
<proteinExistence type="predicted"/>
<dbReference type="SMART" id="SM00950">
    <property type="entry name" value="Piwi"/>
    <property type="match status" value="1"/>
</dbReference>
<dbReference type="EMBL" id="CAGKOT010000062">
    <property type="protein sequence ID" value="CAB5388704.1"/>
    <property type="molecule type" value="Genomic_DNA"/>
</dbReference>
<evidence type="ECO:0000259" key="1">
    <source>
        <dbReference type="PROSITE" id="PS50011"/>
    </source>
</evidence>
<feature type="domain" description="Piwi" evidence="3">
    <location>
        <begin position="1512"/>
        <end position="1813"/>
    </location>
</feature>
<dbReference type="PROSITE" id="PS50822">
    <property type="entry name" value="PIWI"/>
    <property type="match status" value="1"/>
</dbReference>
<accession>A0A916EHG8</accession>
<dbReference type="SMART" id="SM01163">
    <property type="entry name" value="DUF1785"/>
    <property type="match status" value="1"/>
</dbReference>
<feature type="domain" description="PAZ" evidence="2">
    <location>
        <begin position="1235"/>
        <end position="1345"/>
    </location>
</feature>
<dbReference type="Pfam" id="PF02171">
    <property type="entry name" value="Piwi"/>
    <property type="match status" value="1"/>
</dbReference>
<evidence type="ECO:0000259" key="3">
    <source>
        <dbReference type="PROSITE" id="PS50822"/>
    </source>
</evidence>
<evidence type="ECO:0008006" key="6">
    <source>
        <dbReference type="Google" id="ProtNLM"/>
    </source>
</evidence>
<dbReference type="VEuPathDB" id="FungiDB:RhiirFUN_005002"/>
<dbReference type="InterPro" id="IPR003100">
    <property type="entry name" value="PAZ_dom"/>
</dbReference>
<dbReference type="InterPro" id="IPR003165">
    <property type="entry name" value="Piwi"/>
</dbReference>
<protein>
    <recommendedName>
        <fullName evidence="6">Piwi-domain-containing protein</fullName>
    </recommendedName>
</protein>
<gene>
    <name evidence="4" type="ORF">CHRIB12_LOCUS20717</name>
</gene>
<dbReference type="Proteomes" id="UP000684084">
    <property type="component" value="Unassembled WGS sequence"/>
</dbReference>
<evidence type="ECO:0000259" key="2">
    <source>
        <dbReference type="PROSITE" id="PS50821"/>
    </source>
</evidence>
<dbReference type="InterPro" id="IPR032472">
    <property type="entry name" value="ArgoL2"/>
</dbReference>
<dbReference type="Pfam" id="PF02170">
    <property type="entry name" value="PAZ"/>
    <property type="match status" value="1"/>
</dbReference>
<dbReference type="OrthoDB" id="2319307at2759"/>
<dbReference type="InterPro" id="IPR045246">
    <property type="entry name" value="Piwi_ago-like"/>
</dbReference>
<evidence type="ECO:0000313" key="5">
    <source>
        <dbReference type="Proteomes" id="UP000684084"/>
    </source>
</evidence>
<name>A0A916EHG8_9GLOM</name>